<dbReference type="InterPro" id="IPR001034">
    <property type="entry name" value="DeoR_HTH"/>
</dbReference>
<evidence type="ECO:0000256" key="1">
    <source>
        <dbReference type="ARBA" id="ARBA00022491"/>
    </source>
</evidence>
<dbReference type="Gene3D" id="1.10.10.10">
    <property type="entry name" value="Winged helix-like DNA-binding domain superfamily/Winged helix DNA-binding domain"/>
    <property type="match status" value="1"/>
</dbReference>
<keyword evidence="2" id="KW-0805">Transcription regulation</keyword>
<evidence type="ECO:0000256" key="2">
    <source>
        <dbReference type="ARBA" id="ARBA00023015"/>
    </source>
</evidence>
<dbReference type="Pfam" id="PF00455">
    <property type="entry name" value="DeoRC"/>
    <property type="match status" value="1"/>
</dbReference>
<dbReference type="EMBL" id="JACDXX010000016">
    <property type="protein sequence ID" value="MCB5411402.1"/>
    <property type="molecule type" value="Genomic_DNA"/>
</dbReference>
<dbReference type="InterPro" id="IPR037171">
    <property type="entry name" value="NagB/RpiA_transferase-like"/>
</dbReference>
<dbReference type="SMART" id="SM01134">
    <property type="entry name" value="DeoRC"/>
    <property type="match status" value="1"/>
</dbReference>
<dbReference type="InterPro" id="IPR036390">
    <property type="entry name" value="WH_DNA-bd_sf"/>
</dbReference>
<evidence type="ECO:0000313" key="6">
    <source>
        <dbReference type="EMBL" id="MCB5411402.1"/>
    </source>
</evidence>
<dbReference type="InterPro" id="IPR014036">
    <property type="entry name" value="DeoR-like_C"/>
</dbReference>
<dbReference type="Pfam" id="PF08220">
    <property type="entry name" value="HTH_DeoR"/>
    <property type="match status" value="1"/>
</dbReference>
<dbReference type="InterPro" id="IPR018356">
    <property type="entry name" value="Tscrpt_reg_HTH_DeoR_CS"/>
</dbReference>
<dbReference type="PANTHER" id="PTHR30363">
    <property type="entry name" value="HTH-TYPE TRANSCRIPTIONAL REGULATOR SRLR-RELATED"/>
    <property type="match status" value="1"/>
</dbReference>
<sequence length="292" mass="32155">MSDPRPQADLSSDVLPTDSRHARQIVRRQMIAEAVLAEGTIRIEDLTERFGISLMTAHRDLDELASRGLLRKTRGVVSAAPTPLVEASDAWRVTRQQDEKRAVAAAAAALIEPGQSAFFDDSTTVFEMAAHLPARVPLTAITNSLVLMNALKATPDISLLGLGGQFQPWCNAFMGPVTTTEIRRMRADLCFISMAAITDGQAFHQSPEMVEVKRAMFDSAARKILLADHSKFERRALHALCPLRDFDLVILDDGVPQRLISQLQQEKVPLLLVPCSRSAPRTPAIVLESEHF</sequence>
<protein>
    <submittedName>
        <fullName evidence="6">DeoR/GlpR transcriptional regulator</fullName>
    </submittedName>
</protein>
<keyword evidence="4" id="KW-0804">Transcription</keyword>
<organism evidence="6 7">
    <name type="scientific">Pseudogemmobacter faecipullorum</name>
    <dbReference type="NCBI Taxonomy" id="2755041"/>
    <lineage>
        <taxon>Bacteria</taxon>
        <taxon>Pseudomonadati</taxon>
        <taxon>Pseudomonadota</taxon>
        <taxon>Alphaproteobacteria</taxon>
        <taxon>Rhodobacterales</taxon>
        <taxon>Paracoccaceae</taxon>
        <taxon>Pseudogemmobacter</taxon>
    </lineage>
</organism>
<evidence type="ECO:0000313" key="7">
    <source>
        <dbReference type="Proteomes" id="UP001198571"/>
    </source>
</evidence>
<evidence type="ECO:0000256" key="4">
    <source>
        <dbReference type="ARBA" id="ARBA00023163"/>
    </source>
</evidence>
<comment type="caution">
    <text evidence="6">The sequence shown here is derived from an EMBL/GenBank/DDBJ whole genome shotgun (WGS) entry which is preliminary data.</text>
</comment>
<dbReference type="PROSITE" id="PS00894">
    <property type="entry name" value="HTH_DEOR_1"/>
    <property type="match status" value="1"/>
</dbReference>
<dbReference type="Proteomes" id="UP001198571">
    <property type="component" value="Unassembled WGS sequence"/>
</dbReference>
<dbReference type="PROSITE" id="PS51000">
    <property type="entry name" value="HTH_DEOR_2"/>
    <property type="match status" value="1"/>
</dbReference>
<accession>A0ABS8CPT6</accession>
<name>A0ABS8CPT6_9RHOB</name>
<proteinExistence type="predicted"/>
<dbReference type="RefSeq" id="WP_226936875.1">
    <property type="nucleotide sequence ID" value="NZ_JACDXX010000016.1"/>
</dbReference>
<dbReference type="PANTHER" id="PTHR30363:SF4">
    <property type="entry name" value="GLYCEROL-3-PHOSPHATE REGULON REPRESSOR"/>
    <property type="match status" value="1"/>
</dbReference>
<evidence type="ECO:0000259" key="5">
    <source>
        <dbReference type="PROSITE" id="PS51000"/>
    </source>
</evidence>
<keyword evidence="3" id="KW-0238">DNA-binding</keyword>
<reference evidence="6 7" key="1">
    <citation type="submission" date="2020-07" db="EMBL/GenBank/DDBJ databases">
        <title>Pseudogemmobacter sp. nov., isolated from poultry manure in Taiwan.</title>
        <authorList>
            <person name="Lin S.-Y."/>
            <person name="Tang Y.-S."/>
            <person name="Young C.-C."/>
        </authorList>
    </citation>
    <scope>NUCLEOTIDE SEQUENCE [LARGE SCALE GENOMIC DNA]</scope>
    <source>
        <strain evidence="6 7">CC-YST710</strain>
    </source>
</reference>
<dbReference type="InterPro" id="IPR036388">
    <property type="entry name" value="WH-like_DNA-bd_sf"/>
</dbReference>
<gene>
    <name evidence="6" type="ORF">H0485_15535</name>
</gene>
<dbReference type="SUPFAM" id="SSF46785">
    <property type="entry name" value="Winged helix' DNA-binding domain"/>
    <property type="match status" value="1"/>
</dbReference>
<dbReference type="SMART" id="SM00420">
    <property type="entry name" value="HTH_DEOR"/>
    <property type="match status" value="1"/>
</dbReference>
<feature type="domain" description="HTH deoR-type" evidence="5">
    <location>
        <begin position="24"/>
        <end position="79"/>
    </location>
</feature>
<keyword evidence="7" id="KW-1185">Reference proteome</keyword>
<dbReference type="InterPro" id="IPR050313">
    <property type="entry name" value="Carb_Metab_HTH_regulators"/>
</dbReference>
<keyword evidence="1" id="KW-0678">Repressor</keyword>
<evidence type="ECO:0000256" key="3">
    <source>
        <dbReference type="ARBA" id="ARBA00023125"/>
    </source>
</evidence>
<dbReference type="SUPFAM" id="SSF100950">
    <property type="entry name" value="NagB/RpiA/CoA transferase-like"/>
    <property type="match status" value="1"/>
</dbReference>